<dbReference type="STRING" id="1660064.CIGN_1016"/>
<gene>
    <name evidence="1" type="ORF">CIGN_1016</name>
</gene>
<dbReference type="Gene3D" id="1.25.40.10">
    <property type="entry name" value="Tetratricopeptide repeat domain"/>
    <property type="match status" value="2"/>
</dbReference>
<dbReference type="KEGG" id="cdev:CIGN_1016"/>
<dbReference type="AlphaFoldDB" id="A0A1X9SSW8"/>
<sequence length="413" mass="48326">MYWRKAVIALAFFLCGCGVGQPHFSTIYDVEDNSDLEIINAYLMVEDGEVAKASDLFYQLYQKSQNEVFLKESAKLALSAKSNSLYKLMDELKGDDAQTLRLKIGYALSIYELKEAKQLAKKLIKKDKSSQNYILLANIYAFEDDKKRAMELYNRAYEIDKSEDNMIRIVSIFNDFLGDNVGATKIANEWINQNGCGQRTCYVLLDLYSNLADFDNMVKIYEKLYLENEASQYLVNALEILLYKEDFKEAKRVLKKYEFNDDLLSQIYAQLGEYKEAYALAEQLYELTDNKDYKAKMAIYKYEFSKTKNIEQIIKLFEESVYELDNSVYYNYYGYILIDHDINIYKGLELVLKAYELNPKSPYIIDSIAWGYYKLKKCDMAIDWIEKIGAEYLKQDEFKSHYNKITKCIKGKK</sequence>
<keyword evidence="2" id="KW-1185">Reference proteome</keyword>
<dbReference type="SUPFAM" id="SSF48452">
    <property type="entry name" value="TPR-like"/>
    <property type="match status" value="3"/>
</dbReference>
<dbReference type="InterPro" id="IPR011990">
    <property type="entry name" value="TPR-like_helical_dom_sf"/>
</dbReference>
<evidence type="ECO:0000313" key="1">
    <source>
        <dbReference type="EMBL" id="ARQ99295.1"/>
    </source>
</evidence>
<proteinExistence type="predicted"/>
<organism evidence="1 2">
    <name type="scientific">Campylobacter devanensis</name>
    <dbReference type="NCBI Taxonomy" id="3161138"/>
    <lineage>
        <taxon>Bacteria</taxon>
        <taxon>Pseudomonadati</taxon>
        <taxon>Campylobacterota</taxon>
        <taxon>Epsilonproteobacteria</taxon>
        <taxon>Campylobacterales</taxon>
        <taxon>Campylobacteraceae</taxon>
        <taxon>Campylobacter</taxon>
    </lineage>
</organism>
<dbReference type="InterPro" id="IPR019734">
    <property type="entry name" value="TPR_rpt"/>
</dbReference>
<accession>A0A381DAJ3</accession>
<dbReference type="PROSITE" id="PS51257">
    <property type="entry name" value="PROKAR_LIPOPROTEIN"/>
    <property type="match status" value="1"/>
</dbReference>
<evidence type="ECO:0000313" key="2">
    <source>
        <dbReference type="Proteomes" id="UP000194309"/>
    </source>
</evidence>
<reference evidence="1 2" key="1">
    <citation type="journal article" date="2017" name="Genome Biol. Evol.">
        <title>Comparative Genomic Analysis Identifies a Campylobacter Clade Deficient in Selenium Metabolism.</title>
        <authorList>
            <person name="Miller W.G."/>
            <person name="Yee E."/>
            <person name="Lopes B.S."/>
            <person name="Chapman M.H."/>
            <person name="Huynh S."/>
            <person name="Bono J.L."/>
            <person name="Parker C.T."/>
            <person name="Strachan N.J.C."/>
            <person name="Forbes K.J."/>
        </authorList>
    </citation>
    <scope>NUCLEOTIDE SEQUENCE [LARGE SCALE GENOMIC DNA]</scope>
    <source>
        <strain evidence="1 2">NCTC 13003</strain>
    </source>
</reference>
<protein>
    <submittedName>
        <fullName evidence="1">Tetratricopeptide repeat lipoprotein</fullName>
    </submittedName>
</protein>
<name>A0A1X9SSW8_9BACT</name>
<dbReference type="Pfam" id="PF13181">
    <property type="entry name" value="TPR_8"/>
    <property type="match status" value="2"/>
</dbReference>
<keyword evidence="1" id="KW-0449">Lipoprotein</keyword>
<dbReference type="Proteomes" id="UP000194309">
    <property type="component" value="Chromosome"/>
</dbReference>
<accession>A0A1X9SSW8</accession>
<dbReference type="OrthoDB" id="9766710at2"/>
<dbReference type="PROSITE" id="PS50005">
    <property type="entry name" value="TPR"/>
    <property type="match status" value="1"/>
</dbReference>
<dbReference type="EMBL" id="CP018788">
    <property type="protein sequence ID" value="ARQ99295.1"/>
    <property type="molecule type" value="Genomic_DNA"/>
</dbReference>